<proteinExistence type="predicted"/>
<accession>A0A930N3X2</accession>
<name>A0A930N3X2_9BACT</name>
<comment type="caution">
    <text evidence="1">The sequence shown here is derived from an EMBL/GenBank/DDBJ whole genome shotgun (WGS) entry which is preliminary data.</text>
</comment>
<protein>
    <submittedName>
        <fullName evidence="1">Uncharacterized protein</fullName>
    </submittedName>
</protein>
<gene>
    <name evidence="1" type="ORF">HXN33_01325</name>
</gene>
<organism evidence="1 2">
    <name type="scientific">Prevotella histicola</name>
    <dbReference type="NCBI Taxonomy" id="470565"/>
    <lineage>
        <taxon>Bacteria</taxon>
        <taxon>Pseudomonadati</taxon>
        <taxon>Bacteroidota</taxon>
        <taxon>Bacteroidia</taxon>
        <taxon>Bacteroidales</taxon>
        <taxon>Prevotellaceae</taxon>
        <taxon>Prevotella</taxon>
    </lineage>
</organism>
<reference evidence="1" key="1">
    <citation type="submission" date="2020-04" db="EMBL/GenBank/DDBJ databases">
        <title>Deep metagenomics examines the oral microbiome during advanced dental caries in children, revealing novel taxa and co-occurrences with host molecules.</title>
        <authorList>
            <person name="Baker J.L."/>
            <person name="Morton J.T."/>
            <person name="Dinis M."/>
            <person name="Alvarez R."/>
            <person name="Tran N.C."/>
            <person name="Knight R."/>
            <person name="Edlund A."/>
        </authorList>
    </citation>
    <scope>NUCLEOTIDE SEQUENCE</scope>
    <source>
        <strain evidence="1">JCVI_25_bin.9</strain>
    </source>
</reference>
<dbReference type="EMBL" id="JABZSQ010000011">
    <property type="protein sequence ID" value="MBF1414196.1"/>
    <property type="molecule type" value="Genomic_DNA"/>
</dbReference>
<sequence>MVYFIKRSIVWLRRIRYSRGFGVHSPWAYKFIRYVINEHYPYYKYNDLEELVYGLDRRTRKLCKLYFRLVNYLQPDFFLDFFPSSPCYRFYVTAACKKVSYHQINHEFSFDDVNDKEHLATKCCVAHIPLRNNYQDSVDCVLNNLSSDSVLVLEGIKKDKDTNLFWKKLIKDSRVGVTFDLYYCGIVFLKTNMTKQNYIVNY</sequence>
<evidence type="ECO:0000313" key="1">
    <source>
        <dbReference type="EMBL" id="MBF1414196.1"/>
    </source>
</evidence>
<dbReference type="AlphaFoldDB" id="A0A930N3X2"/>
<evidence type="ECO:0000313" key="2">
    <source>
        <dbReference type="Proteomes" id="UP000757461"/>
    </source>
</evidence>
<dbReference type="Proteomes" id="UP000757461">
    <property type="component" value="Unassembled WGS sequence"/>
</dbReference>
<dbReference type="RefSeq" id="WP_219497068.1">
    <property type="nucleotide sequence ID" value="NZ_JAHXCH010000012.1"/>
</dbReference>